<dbReference type="SUPFAM" id="SSF63829">
    <property type="entry name" value="Calcium-dependent phosphotriesterase"/>
    <property type="match status" value="1"/>
</dbReference>
<dbReference type="InterPro" id="IPR013658">
    <property type="entry name" value="SGL"/>
</dbReference>
<reference evidence="3" key="1">
    <citation type="submission" date="2021-03" db="EMBL/GenBank/DDBJ databases">
        <title>Fibrella sp. HMF5335 genome sequencing and assembly.</title>
        <authorList>
            <person name="Kang H."/>
            <person name="Kim H."/>
            <person name="Bae S."/>
            <person name="Joh K."/>
        </authorList>
    </citation>
    <scope>NUCLEOTIDE SEQUENCE</scope>
    <source>
        <strain evidence="3">HMF5335</strain>
    </source>
</reference>
<feature type="signal peptide" evidence="1">
    <location>
        <begin position="1"/>
        <end position="25"/>
    </location>
</feature>
<evidence type="ECO:0000256" key="1">
    <source>
        <dbReference type="SAM" id="SignalP"/>
    </source>
</evidence>
<organism evidence="3 4">
    <name type="scientific">Fibrella rubiginis</name>
    <dbReference type="NCBI Taxonomy" id="2817060"/>
    <lineage>
        <taxon>Bacteria</taxon>
        <taxon>Pseudomonadati</taxon>
        <taxon>Bacteroidota</taxon>
        <taxon>Cytophagia</taxon>
        <taxon>Cytophagales</taxon>
        <taxon>Spirosomataceae</taxon>
        <taxon>Fibrella</taxon>
    </lineage>
</organism>
<protein>
    <submittedName>
        <fullName evidence="3">SMP-30/gluconolactonase/LRE family protein</fullName>
    </submittedName>
</protein>
<dbReference type="Pfam" id="PF08450">
    <property type="entry name" value="SGL"/>
    <property type="match status" value="1"/>
</dbReference>
<feature type="domain" description="SMP-30/Gluconolactonase/LRE-like region" evidence="2">
    <location>
        <begin position="47"/>
        <end position="263"/>
    </location>
</feature>
<name>A0A939GDZ2_9BACT</name>
<dbReference type="Proteomes" id="UP000664034">
    <property type="component" value="Unassembled WGS sequence"/>
</dbReference>
<gene>
    <name evidence="3" type="ORF">J2I47_05665</name>
</gene>
<dbReference type="Gene3D" id="2.120.10.30">
    <property type="entry name" value="TolB, C-terminal domain"/>
    <property type="match status" value="1"/>
</dbReference>
<keyword evidence="4" id="KW-1185">Reference proteome</keyword>
<dbReference type="InterPro" id="IPR011042">
    <property type="entry name" value="6-blade_b-propeller_TolB-like"/>
</dbReference>
<accession>A0A939GDZ2</accession>
<evidence type="ECO:0000313" key="4">
    <source>
        <dbReference type="Proteomes" id="UP000664034"/>
    </source>
</evidence>
<comment type="caution">
    <text evidence="3">The sequence shown here is derived from an EMBL/GenBank/DDBJ whole genome shotgun (WGS) entry which is preliminary data.</text>
</comment>
<keyword evidence="1" id="KW-0732">Signal</keyword>
<proteinExistence type="predicted"/>
<dbReference type="AlphaFoldDB" id="A0A939GDZ2"/>
<dbReference type="RefSeq" id="WP_207363576.1">
    <property type="nucleotide sequence ID" value="NZ_JAFMYV010000002.1"/>
</dbReference>
<feature type="chain" id="PRO_5038036707" evidence="1">
    <location>
        <begin position="26"/>
        <end position="292"/>
    </location>
</feature>
<evidence type="ECO:0000259" key="2">
    <source>
        <dbReference type="Pfam" id="PF08450"/>
    </source>
</evidence>
<sequence>MNTLYASLTAFALGGYLFFSPPAAATAGPKPKKLTKMWASDTTLRVPESVLYDAEQDLLYVANIDGKSDALDGNGFISTMNLDGTIRKLNWATGLNAPKGMAVHRNKLYVSDVYRLLELNIETGQVEKTYDAVDPKNAFLNDVTVSPNGTVYVSDSRFDKIYRLKDGAWTVWLQGEQLNKPNGLLAMGNDKLVIGSTKTGALRSVDVGTQAITTIADGMAATDGIMNDGKKGYFVSDWNGQVFFVDRDGTKQQLLDTRAAKVSSADITYIRGKKLLLVPTFFGNQVIAYKVD</sequence>
<evidence type="ECO:0000313" key="3">
    <source>
        <dbReference type="EMBL" id="MBO0936028.1"/>
    </source>
</evidence>
<dbReference type="EMBL" id="JAFMYV010000002">
    <property type="protein sequence ID" value="MBO0936028.1"/>
    <property type="molecule type" value="Genomic_DNA"/>
</dbReference>